<organism evidence="2 3">
    <name type="scientific">Paraclostridium tenue</name>
    <dbReference type="NCBI Taxonomy" id="1737"/>
    <lineage>
        <taxon>Bacteria</taxon>
        <taxon>Bacillati</taxon>
        <taxon>Bacillota</taxon>
        <taxon>Clostridia</taxon>
        <taxon>Peptostreptococcales</taxon>
        <taxon>Peptostreptococcaceae</taxon>
        <taxon>Paraclostridium</taxon>
    </lineage>
</organism>
<feature type="transmembrane region" description="Helical" evidence="1">
    <location>
        <begin position="49"/>
        <end position="70"/>
    </location>
</feature>
<feature type="transmembrane region" description="Helical" evidence="1">
    <location>
        <begin position="91"/>
        <end position="118"/>
    </location>
</feature>
<keyword evidence="1" id="KW-0472">Membrane</keyword>
<reference evidence="2 3" key="1">
    <citation type="journal article" date="2019" name="Int. J. Syst. Evol. Microbiol.">
        <title>The Global Catalogue of Microorganisms (GCM) 10K type strain sequencing project: providing services to taxonomists for standard genome sequencing and annotation.</title>
        <authorList>
            <consortium name="The Broad Institute Genomics Platform"/>
            <consortium name="The Broad Institute Genome Sequencing Center for Infectious Disease"/>
            <person name="Wu L."/>
            <person name="Ma J."/>
        </authorList>
    </citation>
    <scope>NUCLEOTIDE SEQUENCE [LARGE SCALE GENOMIC DNA]</scope>
    <source>
        <strain evidence="2 3">JCM 6486</strain>
    </source>
</reference>
<keyword evidence="1" id="KW-1133">Transmembrane helix</keyword>
<name>A0ABN1M7Y6_9FIRM</name>
<evidence type="ECO:0000313" key="3">
    <source>
        <dbReference type="Proteomes" id="UP001400965"/>
    </source>
</evidence>
<dbReference type="Proteomes" id="UP001400965">
    <property type="component" value="Unassembled WGS sequence"/>
</dbReference>
<dbReference type="RefSeq" id="WP_346046105.1">
    <property type="nucleotide sequence ID" value="NZ_BAAACP010000015.1"/>
</dbReference>
<dbReference type="EMBL" id="BAAACP010000015">
    <property type="protein sequence ID" value="GAA0865434.1"/>
    <property type="molecule type" value="Genomic_DNA"/>
</dbReference>
<sequence>MTNIINLELKKIFNKKGLIISWVFALFLGYVSVRNFTVADSYADLFIKYYGLAPLMGILMFSMFSGSFVLEYSSNMDSIIKSTKNGKNRLVLAKSIAYTIATSIVNLSILIVMSFKIISGNNFKGLDMAIKNIGYFGNSGSNITVLQMLMITCLTVILGSFFFAQLGLWLSSVSNKAVVPFFVGGLIMGIPYFIHSKIGGFTPLWGMYSSEIIRYKVGILGFVVFIILSTVGSFVLYKLADKGFSKER</sequence>
<feature type="transmembrane region" description="Helical" evidence="1">
    <location>
        <begin position="18"/>
        <end position="37"/>
    </location>
</feature>
<proteinExistence type="predicted"/>
<feature type="transmembrane region" description="Helical" evidence="1">
    <location>
        <begin position="177"/>
        <end position="195"/>
    </location>
</feature>
<accession>A0ABN1M7Y6</accession>
<feature type="transmembrane region" description="Helical" evidence="1">
    <location>
        <begin position="145"/>
        <end position="170"/>
    </location>
</feature>
<keyword evidence="3" id="KW-1185">Reference proteome</keyword>
<gene>
    <name evidence="2" type="ORF">GCM10008917_22890</name>
</gene>
<feature type="transmembrane region" description="Helical" evidence="1">
    <location>
        <begin position="215"/>
        <end position="240"/>
    </location>
</feature>
<evidence type="ECO:0000256" key="1">
    <source>
        <dbReference type="SAM" id="Phobius"/>
    </source>
</evidence>
<protein>
    <submittedName>
        <fullName evidence="2">Membrane protein</fullName>
    </submittedName>
</protein>
<keyword evidence="1" id="KW-0812">Transmembrane</keyword>
<comment type="caution">
    <text evidence="2">The sequence shown here is derived from an EMBL/GenBank/DDBJ whole genome shotgun (WGS) entry which is preliminary data.</text>
</comment>
<evidence type="ECO:0000313" key="2">
    <source>
        <dbReference type="EMBL" id="GAA0865434.1"/>
    </source>
</evidence>